<dbReference type="EC" id="2.7.1.130" evidence="3 13"/>
<sequence length="355" mass="40097">MDRTTEKILRIIAYPLGWTYALSVFVRNKLFDWGLLESATAECPTISVGNLTAGGTGKTPHTEYLLELLSSSGIAVAEVSRGHKRKSRGFMEYEESCTAEDIGDESFQIARKFPDVKIAVDHERVHAIRLLKEKYPGLSAVVLDDCMQHRYIKPGISILLCDYSRPYYKDCILPYGNLRECKNESRRADIIIVSKCPQHMTPAERTTIINEVRPLPHQRLFFTTMEYGAAYPLFGEGHAKKMEKADKVLMLTAIANPRPLQEHLETMFDEVVAMSFSDHHFFTADDWQNISAAFGNSFGSMILVTEKDASKIQDDISVPANLKPHIFVLPIRVVFLEDGDGFDKVILDYVNSQKP</sequence>
<evidence type="ECO:0000256" key="4">
    <source>
        <dbReference type="ARBA" id="ARBA00016436"/>
    </source>
</evidence>
<keyword evidence="5 13" id="KW-0444">Lipid biosynthesis</keyword>
<keyword evidence="9 13" id="KW-0418">Kinase</keyword>
<evidence type="ECO:0000256" key="6">
    <source>
        <dbReference type="ARBA" id="ARBA00022556"/>
    </source>
</evidence>
<dbReference type="GO" id="GO:0005886">
    <property type="term" value="C:plasma membrane"/>
    <property type="evidence" value="ECO:0007669"/>
    <property type="project" value="TreeGrafter"/>
</dbReference>
<evidence type="ECO:0000256" key="9">
    <source>
        <dbReference type="ARBA" id="ARBA00022777"/>
    </source>
</evidence>
<dbReference type="GO" id="GO:0009245">
    <property type="term" value="P:lipid A biosynthetic process"/>
    <property type="evidence" value="ECO:0007669"/>
    <property type="project" value="UniProtKB-UniRule"/>
</dbReference>
<evidence type="ECO:0000256" key="11">
    <source>
        <dbReference type="ARBA" id="ARBA00023098"/>
    </source>
</evidence>
<evidence type="ECO:0000256" key="8">
    <source>
        <dbReference type="ARBA" id="ARBA00022741"/>
    </source>
</evidence>
<evidence type="ECO:0000256" key="1">
    <source>
        <dbReference type="ARBA" id="ARBA00002274"/>
    </source>
</evidence>
<dbReference type="GO" id="GO:0009029">
    <property type="term" value="F:lipid-A 4'-kinase activity"/>
    <property type="evidence" value="ECO:0007669"/>
    <property type="project" value="UniProtKB-UniRule"/>
</dbReference>
<comment type="caution">
    <text evidence="14">The sequence shown here is derived from an EMBL/GenBank/DDBJ whole genome shotgun (WGS) entry which is preliminary data.</text>
</comment>
<evidence type="ECO:0000256" key="2">
    <source>
        <dbReference type="ARBA" id="ARBA00004870"/>
    </source>
</evidence>
<keyword evidence="11 13" id="KW-0443">Lipid metabolism</keyword>
<comment type="function">
    <text evidence="1 13">Transfers the gamma-phosphate of ATP to the 4'-position of a tetraacyldisaccharide 1-phosphate intermediate (termed DS-1-P) to form tetraacyldisaccharide 1,4'-bis-phosphate (lipid IVA).</text>
</comment>
<evidence type="ECO:0000256" key="10">
    <source>
        <dbReference type="ARBA" id="ARBA00022840"/>
    </source>
</evidence>
<dbReference type="InterPro" id="IPR027417">
    <property type="entry name" value="P-loop_NTPase"/>
</dbReference>
<feature type="binding site" evidence="13">
    <location>
        <begin position="52"/>
        <end position="59"/>
    </location>
    <ligand>
        <name>ATP</name>
        <dbReference type="ChEBI" id="CHEBI:30616"/>
    </ligand>
</feature>
<evidence type="ECO:0000313" key="15">
    <source>
        <dbReference type="Proteomes" id="UP000823637"/>
    </source>
</evidence>
<gene>
    <name evidence="13 14" type="primary">lpxK</name>
    <name evidence="14" type="ORF">IAC32_01030</name>
</gene>
<dbReference type="PANTHER" id="PTHR42724">
    <property type="entry name" value="TETRAACYLDISACCHARIDE 4'-KINASE"/>
    <property type="match status" value="1"/>
</dbReference>
<evidence type="ECO:0000256" key="13">
    <source>
        <dbReference type="HAMAP-Rule" id="MF_00409"/>
    </source>
</evidence>
<dbReference type="GO" id="GO:0009244">
    <property type="term" value="P:lipopolysaccharide core region biosynthetic process"/>
    <property type="evidence" value="ECO:0007669"/>
    <property type="project" value="TreeGrafter"/>
</dbReference>
<dbReference type="HAMAP" id="MF_00409">
    <property type="entry name" value="LpxK"/>
    <property type="match status" value="1"/>
</dbReference>
<dbReference type="NCBIfam" id="TIGR00682">
    <property type="entry name" value="lpxK"/>
    <property type="match status" value="1"/>
</dbReference>
<comment type="pathway">
    <text evidence="2 13">Glycolipid biosynthesis; lipid IV(A) biosynthesis; lipid IV(A) from (3R)-3-hydroxytetradecanoyl-[acyl-carrier-protein] and UDP-N-acetyl-alpha-D-glucosamine: step 6/6.</text>
</comment>
<keyword evidence="10 13" id="KW-0067">ATP-binding</keyword>
<dbReference type="SUPFAM" id="SSF52540">
    <property type="entry name" value="P-loop containing nucleoside triphosphate hydrolases"/>
    <property type="match status" value="1"/>
</dbReference>
<reference evidence="14" key="2">
    <citation type="journal article" date="2021" name="PeerJ">
        <title>Extensive microbial diversity within the chicken gut microbiome revealed by metagenomics and culture.</title>
        <authorList>
            <person name="Gilroy R."/>
            <person name="Ravi A."/>
            <person name="Getino M."/>
            <person name="Pursley I."/>
            <person name="Horton D.L."/>
            <person name="Alikhan N.F."/>
            <person name="Baker D."/>
            <person name="Gharbi K."/>
            <person name="Hall N."/>
            <person name="Watson M."/>
            <person name="Adriaenssens E.M."/>
            <person name="Foster-Nyarko E."/>
            <person name="Jarju S."/>
            <person name="Secka A."/>
            <person name="Antonio M."/>
            <person name="Oren A."/>
            <person name="Chaudhuri R.R."/>
            <person name="La Ragione R."/>
            <person name="Hildebrand F."/>
            <person name="Pallen M.J."/>
        </authorList>
    </citation>
    <scope>NUCLEOTIDE SEQUENCE</scope>
    <source>
        <strain evidence="14">D3-1215</strain>
    </source>
</reference>
<keyword evidence="7 13" id="KW-0808">Transferase</keyword>
<dbReference type="GO" id="GO:0005524">
    <property type="term" value="F:ATP binding"/>
    <property type="evidence" value="ECO:0007669"/>
    <property type="project" value="UniProtKB-UniRule"/>
</dbReference>
<evidence type="ECO:0000256" key="3">
    <source>
        <dbReference type="ARBA" id="ARBA00012071"/>
    </source>
</evidence>
<protein>
    <recommendedName>
        <fullName evidence="4 13">Tetraacyldisaccharide 4'-kinase</fullName>
        <ecNumber evidence="3 13">2.7.1.130</ecNumber>
    </recommendedName>
    <alternativeName>
        <fullName evidence="12 13">Lipid A 4'-kinase</fullName>
    </alternativeName>
</protein>
<keyword evidence="8 13" id="KW-0547">Nucleotide-binding</keyword>
<evidence type="ECO:0000256" key="5">
    <source>
        <dbReference type="ARBA" id="ARBA00022516"/>
    </source>
</evidence>
<dbReference type="PANTHER" id="PTHR42724:SF1">
    <property type="entry name" value="TETRAACYLDISACCHARIDE 4'-KINASE, MITOCHONDRIAL-RELATED"/>
    <property type="match status" value="1"/>
</dbReference>
<evidence type="ECO:0000256" key="7">
    <source>
        <dbReference type="ARBA" id="ARBA00022679"/>
    </source>
</evidence>
<dbReference type="InterPro" id="IPR003758">
    <property type="entry name" value="LpxK"/>
</dbReference>
<accession>A0A9D9EG28</accession>
<comment type="catalytic activity">
    <reaction evidence="13">
        <text>a lipid A disaccharide + ATP = a lipid IVA + ADP + H(+)</text>
        <dbReference type="Rhea" id="RHEA:67840"/>
        <dbReference type="ChEBI" id="CHEBI:15378"/>
        <dbReference type="ChEBI" id="CHEBI:30616"/>
        <dbReference type="ChEBI" id="CHEBI:176343"/>
        <dbReference type="ChEBI" id="CHEBI:176425"/>
        <dbReference type="ChEBI" id="CHEBI:456216"/>
        <dbReference type="EC" id="2.7.1.130"/>
    </reaction>
</comment>
<organism evidence="14 15">
    <name type="scientific">Candidatus Enterocola intestinipullorum</name>
    <dbReference type="NCBI Taxonomy" id="2840783"/>
    <lineage>
        <taxon>Bacteria</taxon>
        <taxon>Pseudomonadati</taxon>
        <taxon>Bacteroidota</taxon>
        <taxon>Bacteroidia</taxon>
        <taxon>Bacteroidales</taxon>
        <taxon>Candidatus Enterocola</taxon>
    </lineage>
</organism>
<keyword evidence="6 13" id="KW-0441">Lipid A biosynthesis</keyword>
<dbReference type="Pfam" id="PF02606">
    <property type="entry name" value="LpxK"/>
    <property type="match status" value="1"/>
</dbReference>
<evidence type="ECO:0000313" key="14">
    <source>
        <dbReference type="EMBL" id="MBO8446318.1"/>
    </source>
</evidence>
<dbReference type="EMBL" id="JADIMR010000013">
    <property type="protein sequence ID" value="MBO8446318.1"/>
    <property type="molecule type" value="Genomic_DNA"/>
</dbReference>
<proteinExistence type="inferred from homology"/>
<dbReference type="Proteomes" id="UP000823637">
    <property type="component" value="Unassembled WGS sequence"/>
</dbReference>
<evidence type="ECO:0000256" key="12">
    <source>
        <dbReference type="ARBA" id="ARBA00029757"/>
    </source>
</evidence>
<dbReference type="AlphaFoldDB" id="A0A9D9EG28"/>
<name>A0A9D9EG28_9BACT</name>
<comment type="similarity">
    <text evidence="13">Belongs to the LpxK family.</text>
</comment>
<reference evidence="14" key="1">
    <citation type="submission" date="2020-10" db="EMBL/GenBank/DDBJ databases">
        <authorList>
            <person name="Gilroy R."/>
        </authorList>
    </citation>
    <scope>NUCLEOTIDE SEQUENCE</scope>
    <source>
        <strain evidence="14">D3-1215</strain>
    </source>
</reference>